<keyword evidence="3" id="KW-1185">Reference proteome</keyword>
<name>A0ABP1BP27_9BRYO</name>
<protein>
    <submittedName>
        <fullName evidence="2">Uncharacterized protein</fullName>
    </submittedName>
</protein>
<keyword evidence="1" id="KW-0479">Metal-binding</keyword>
<evidence type="ECO:0000313" key="2">
    <source>
        <dbReference type="EMBL" id="CAK9877771.1"/>
    </source>
</evidence>
<accession>A0ABP1BP27</accession>
<dbReference type="PRINTS" id="PR00119">
    <property type="entry name" value="CATATPASE"/>
</dbReference>
<sequence length="237" mass="24895">MAPHQHQSLCVCNSVTVIACPCALGLATPTAVIVATGIGASSGILIKGGDALEHAHKVCLKQAGSEHPLAKAIVDSTQYFLEFGGPSTLKAAPTLRNRDTSWMKSASSFENIPGKGVHCQVDNKGILEAAVVVEGLKSMGIKCILVTANNWQTARSVADEKYYLLERQKQYSHFQADGTVVAMVGDGINDMPARTAADVGMAIGAGTGIVIEAADYVLMHNSVEDVITATDLSRKSN</sequence>
<reference evidence="2" key="1">
    <citation type="submission" date="2024-03" db="EMBL/GenBank/DDBJ databases">
        <authorList>
            <consortium name="ELIXIR-Norway"/>
            <consortium name="Elixir Norway"/>
        </authorList>
    </citation>
    <scope>NUCLEOTIDE SEQUENCE</scope>
</reference>
<dbReference type="InterPro" id="IPR023214">
    <property type="entry name" value="HAD_sf"/>
</dbReference>
<dbReference type="Proteomes" id="UP001497522">
    <property type="component" value="Chromosome 6"/>
</dbReference>
<dbReference type="EMBL" id="OZ023707">
    <property type="protein sequence ID" value="CAK9877771.1"/>
    <property type="molecule type" value="Genomic_DNA"/>
</dbReference>
<gene>
    <name evidence="2" type="ORF">CSSPJE1EN2_LOCUS19596</name>
</gene>
<dbReference type="SUPFAM" id="SSF56784">
    <property type="entry name" value="HAD-like"/>
    <property type="match status" value="1"/>
</dbReference>
<evidence type="ECO:0000256" key="1">
    <source>
        <dbReference type="ARBA" id="ARBA00022723"/>
    </source>
</evidence>
<dbReference type="Gene3D" id="3.40.50.1000">
    <property type="entry name" value="HAD superfamily/HAD-like"/>
    <property type="match status" value="1"/>
</dbReference>
<dbReference type="PANTHER" id="PTHR46594">
    <property type="entry name" value="P-TYPE CATION-TRANSPORTING ATPASE"/>
    <property type="match status" value="1"/>
</dbReference>
<organism evidence="2 3">
    <name type="scientific">Sphagnum jensenii</name>
    <dbReference type="NCBI Taxonomy" id="128206"/>
    <lineage>
        <taxon>Eukaryota</taxon>
        <taxon>Viridiplantae</taxon>
        <taxon>Streptophyta</taxon>
        <taxon>Embryophyta</taxon>
        <taxon>Bryophyta</taxon>
        <taxon>Sphagnophytina</taxon>
        <taxon>Sphagnopsida</taxon>
        <taxon>Sphagnales</taxon>
        <taxon>Sphagnaceae</taxon>
        <taxon>Sphagnum</taxon>
    </lineage>
</organism>
<dbReference type="PANTHER" id="PTHR46594:SF6">
    <property type="entry name" value="COPPER-TRANSPORTING ATPASE RAN1"/>
    <property type="match status" value="1"/>
</dbReference>
<dbReference type="InterPro" id="IPR036412">
    <property type="entry name" value="HAD-like_sf"/>
</dbReference>
<evidence type="ECO:0000313" key="3">
    <source>
        <dbReference type="Proteomes" id="UP001497522"/>
    </source>
</evidence>
<proteinExistence type="predicted"/>